<dbReference type="STRING" id="630390.A0A180GKY0"/>
<dbReference type="AlphaFoldDB" id="A0A180GKY0"/>
<feature type="region of interest" description="Disordered" evidence="1">
    <location>
        <begin position="161"/>
        <end position="193"/>
    </location>
</feature>
<dbReference type="Proteomes" id="UP000005240">
    <property type="component" value="Unassembled WGS sequence"/>
</dbReference>
<gene>
    <name evidence="3" type="ORF">PTTG_27390</name>
</gene>
<evidence type="ECO:0000256" key="1">
    <source>
        <dbReference type="SAM" id="MobiDB-lite"/>
    </source>
</evidence>
<reference evidence="3" key="1">
    <citation type="submission" date="2009-11" db="EMBL/GenBank/DDBJ databases">
        <authorList>
            <consortium name="The Broad Institute Genome Sequencing Platform"/>
            <person name="Ward D."/>
            <person name="Feldgarden M."/>
            <person name="Earl A."/>
            <person name="Young S.K."/>
            <person name="Zeng Q."/>
            <person name="Koehrsen M."/>
            <person name="Alvarado L."/>
            <person name="Berlin A."/>
            <person name="Bochicchio J."/>
            <person name="Borenstein D."/>
            <person name="Chapman S.B."/>
            <person name="Chen Z."/>
            <person name="Engels R."/>
            <person name="Freedman E."/>
            <person name="Gellesch M."/>
            <person name="Goldberg J."/>
            <person name="Griggs A."/>
            <person name="Gujja S."/>
            <person name="Heilman E."/>
            <person name="Heiman D."/>
            <person name="Hepburn T."/>
            <person name="Howarth C."/>
            <person name="Jen D."/>
            <person name="Larson L."/>
            <person name="Lewis B."/>
            <person name="Mehta T."/>
            <person name="Park D."/>
            <person name="Pearson M."/>
            <person name="Roberts A."/>
            <person name="Saif S."/>
            <person name="Shea T."/>
            <person name="Shenoy N."/>
            <person name="Sisk P."/>
            <person name="Stolte C."/>
            <person name="Sykes S."/>
            <person name="Thomson T."/>
            <person name="Walk T."/>
            <person name="White J."/>
            <person name="Yandava C."/>
            <person name="Izard J."/>
            <person name="Baranova O.V."/>
            <person name="Blanton J.M."/>
            <person name="Tanner A.C."/>
            <person name="Dewhirst F.E."/>
            <person name="Haas B."/>
            <person name="Nusbaum C."/>
            <person name="Birren B."/>
        </authorList>
    </citation>
    <scope>NUCLEOTIDE SEQUENCE [LARGE SCALE GENOMIC DNA]</scope>
    <source>
        <strain evidence="3">1-1 BBBD Race 1</strain>
    </source>
</reference>
<keyword evidence="5" id="KW-1185">Reference proteome</keyword>
<reference evidence="4" key="4">
    <citation type="submission" date="2025-05" db="UniProtKB">
        <authorList>
            <consortium name="EnsemblFungi"/>
        </authorList>
    </citation>
    <scope>IDENTIFICATION</scope>
    <source>
        <strain evidence="4">isolate 1-1 / race 1 (BBBD)</strain>
    </source>
</reference>
<proteinExistence type="predicted"/>
<dbReference type="OrthoDB" id="2514304at2759"/>
<evidence type="ECO:0000259" key="2">
    <source>
        <dbReference type="Pfam" id="PF20515"/>
    </source>
</evidence>
<evidence type="ECO:0000313" key="4">
    <source>
        <dbReference type="EnsemblFungi" id="PTTG_27390-t43_1-p1"/>
    </source>
</evidence>
<dbReference type="VEuPathDB" id="FungiDB:PTTG_27390"/>
<feature type="region of interest" description="Disordered" evidence="1">
    <location>
        <begin position="229"/>
        <end position="331"/>
    </location>
</feature>
<reference evidence="4 5" key="3">
    <citation type="journal article" date="2017" name="G3 (Bethesda)">
        <title>Comparative analysis highlights variable genome content of wheat rusts and divergence of the mating loci.</title>
        <authorList>
            <person name="Cuomo C.A."/>
            <person name="Bakkeren G."/>
            <person name="Khalil H.B."/>
            <person name="Panwar V."/>
            <person name="Joly D."/>
            <person name="Linning R."/>
            <person name="Sakthikumar S."/>
            <person name="Song X."/>
            <person name="Adiconis X."/>
            <person name="Fan L."/>
            <person name="Goldberg J.M."/>
            <person name="Levin J.Z."/>
            <person name="Young S."/>
            <person name="Zeng Q."/>
            <person name="Anikster Y."/>
            <person name="Bruce M."/>
            <person name="Wang M."/>
            <person name="Yin C."/>
            <person name="McCallum B."/>
            <person name="Szabo L.J."/>
            <person name="Hulbert S."/>
            <person name="Chen X."/>
            <person name="Fellers J.P."/>
        </authorList>
    </citation>
    <scope>NUCLEOTIDE SEQUENCE</scope>
    <source>
        <strain evidence="5">Isolate 1-1 / race 1 (BBBD)</strain>
        <strain evidence="4">isolate 1-1 / race 1 (BBBD)</strain>
    </source>
</reference>
<dbReference type="InterPro" id="IPR046798">
    <property type="entry name" value="2OG-FeII_Oxy_6"/>
</dbReference>
<feature type="compositionally biased region" description="Pro residues" evidence="1">
    <location>
        <begin position="176"/>
        <end position="190"/>
    </location>
</feature>
<dbReference type="EnsemblFungi" id="PTTG_27390-t43_1">
    <property type="protein sequence ID" value="PTTG_27390-t43_1-p1"/>
    <property type="gene ID" value="PTTG_27390"/>
</dbReference>
<reference evidence="3" key="2">
    <citation type="submission" date="2016-05" db="EMBL/GenBank/DDBJ databases">
        <title>Comparative analysis highlights variable genome content of wheat rusts and divergence of the mating loci.</title>
        <authorList>
            <person name="Cuomo C.A."/>
            <person name="Bakkeren G."/>
            <person name="Szabo L."/>
            <person name="Khalil H."/>
            <person name="Joly D."/>
            <person name="Goldberg J."/>
            <person name="Young S."/>
            <person name="Zeng Q."/>
            <person name="Fellers J."/>
        </authorList>
    </citation>
    <scope>NUCLEOTIDE SEQUENCE [LARGE SCALE GENOMIC DNA]</scope>
    <source>
        <strain evidence="3">1-1 BBBD Race 1</strain>
    </source>
</reference>
<evidence type="ECO:0000313" key="5">
    <source>
        <dbReference type="Proteomes" id="UP000005240"/>
    </source>
</evidence>
<feature type="region of interest" description="Disordered" evidence="1">
    <location>
        <begin position="77"/>
        <end position="102"/>
    </location>
</feature>
<dbReference type="EMBL" id="ADAS02000053">
    <property type="protein sequence ID" value="OAV93211.1"/>
    <property type="molecule type" value="Genomic_DNA"/>
</dbReference>
<organism evidence="3">
    <name type="scientific">Puccinia triticina (isolate 1-1 / race 1 (BBBD))</name>
    <name type="common">Brown leaf rust fungus</name>
    <dbReference type="NCBI Taxonomy" id="630390"/>
    <lineage>
        <taxon>Eukaryota</taxon>
        <taxon>Fungi</taxon>
        <taxon>Dikarya</taxon>
        <taxon>Basidiomycota</taxon>
        <taxon>Pucciniomycotina</taxon>
        <taxon>Pucciniomycetes</taxon>
        <taxon>Pucciniales</taxon>
        <taxon>Pucciniaceae</taxon>
        <taxon>Puccinia</taxon>
    </lineage>
</organism>
<sequence length="616" mass="67190">MAPKLTKSIIINGGYDIWSFVRAHCIPAGNYFLFFNTIGSVILLIGYARDRSHTDTEAVASGVYVYAAGSSGACLLRGADPHPPPSSSPPSSSSGTQSQAPVNRQLKQQLPSLNQLQKTSSQHQQLIRNFIIINPSLKTFALKNCSSICYVDTVSRTMSDIRSRQHKAKQAAMGNPPIPPSQSKPKPPPAKLSTIADHQNLSQFLQNQLNTPSQQPATRSNTPLQLESQPVLPAGLPSRPGLPSQSPLPAGLPSRPGLPPQSPLSAGLPSRPGLPSQSPLPAGLPSRPGLPSQSPLPVDLPSRPDRPTQSPLPVGPPSRRASKYNNSTEKKMARGKRIFGPDFYIMTICPSPTKPVVLLPKHGSLSKMAVTSSAFSPHLFLELHSFNLQPPTPTFLRLSEIISDLFKIANLQPNIHSNKHQLGQMCLLGFQNACDVEKSGGMYFIGLSPADLEEKNRLWDKLDGHNDFIANRIKSLSEAAYTQNAELMSGRQNWHQNQQQAIRSNYKIANNLSITWNDFFDNSSEDSHNLTGWKYGLFSYIHPQSGKPISPPSSTLGHGLFFPALPAIVDFVHSNGIVEVLWKASTESQPFTTMPPDQLKTSDSSTHLACYFQIKN</sequence>
<accession>A0A180GKY0</accession>
<protein>
    <recommendedName>
        <fullName evidence="2">Tet-like 2OG-Fe(II) oxygenase domain-containing protein</fullName>
    </recommendedName>
</protein>
<feature type="domain" description="Tet-like 2OG-Fe(II) oxygenase" evidence="2">
    <location>
        <begin position="409"/>
        <end position="587"/>
    </location>
</feature>
<name>A0A180GKY0_PUCT1</name>
<dbReference type="Pfam" id="PF20515">
    <property type="entry name" value="2OG-FeII_Oxy_6"/>
    <property type="match status" value="1"/>
</dbReference>
<evidence type="ECO:0000313" key="3">
    <source>
        <dbReference type="EMBL" id="OAV93211.1"/>
    </source>
</evidence>